<dbReference type="InterPro" id="IPR027417">
    <property type="entry name" value="P-loop_NTPase"/>
</dbReference>
<dbReference type="InterPro" id="IPR032675">
    <property type="entry name" value="LRR_dom_sf"/>
</dbReference>
<dbReference type="Gene3D" id="1.10.533.10">
    <property type="entry name" value="Death Domain, Fas"/>
    <property type="match status" value="1"/>
</dbReference>
<evidence type="ECO:0000256" key="4">
    <source>
        <dbReference type="SAM" id="Phobius"/>
    </source>
</evidence>
<dbReference type="OrthoDB" id="120976at2759"/>
<dbReference type="Gene3D" id="3.80.10.10">
    <property type="entry name" value="Ribonuclease Inhibitor"/>
    <property type="match status" value="1"/>
</dbReference>
<feature type="compositionally biased region" description="Basic residues" evidence="3">
    <location>
        <begin position="168"/>
        <end position="212"/>
    </location>
</feature>
<evidence type="ECO:0000256" key="2">
    <source>
        <dbReference type="ARBA" id="ARBA00022840"/>
    </source>
</evidence>
<feature type="compositionally biased region" description="Polar residues" evidence="3">
    <location>
        <begin position="120"/>
        <end position="129"/>
    </location>
</feature>
<dbReference type="InParanoid" id="A0A7M7T0V1"/>
<dbReference type="SUPFAM" id="SSF52047">
    <property type="entry name" value="RNI-like"/>
    <property type="match status" value="1"/>
</dbReference>
<feature type="compositionally biased region" description="Polar residues" evidence="3">
    <location>
        <begin position="144"/>
        <end position="153"/>
    </location>
</feature>
<keyword evidence="4" id="KW-0472">Membrane</keyword>
<evidence type="ECO:0000256" key="3">
    <source>
        <dbReference type="SAM" id="MobiDB-lite"/>
    </source>
</evidence>
<dbReference type="InterPro" id="IPR011029">
    <property type="entry name" value="DEATH-like_dom_sf"/>
</dbReference>
<evidence type="ECO:0000256" key="1">
    <source>
        <dbReference type="ARBA" id="ARBA00022741"/>
    </source>
</evidence>
<reference evidence="7" key="1">
    <citation type="submission" date="2015-02" db="EMBL/GenBank/DDBJ databases">
        <title>Genome sequencing for Strongylocentrotus purpuratus.</title>
        <authorList>
            <person name="Murali S."/>
            <person name="Liu Y."/>
            <person name="Vee V."/>
            <person name="English A."/>
            <person name="Wang M."/>
            <person name="Skinner E."/>
            <person name="Han Y."/>
            <person name="Muzny D.M."/>
            <person name="Worley K.C."/>
            <person name="Gibbs R.A."/>
        </authorList>
    </citation>
    <scope>NUCLEOTIDE SEQUENCE</scope>
</reference>
<proteinExistence type="predicted"/>
<dbReference type="Proteomes" id="UP000007110">
    <property type="component" value="Unassembled WGS sequence"/>
</dbReference>
<organism evidence="6 7">
    <name type="scientific">Strongylocentrotus purpuratus</name>
    <name type="common">Purple sea urchin</name>
    <dbReference type="NCBI Taxonomy" id="7668"/>
    <lineage>
        <taxon>Eukaryota</taxon>
        <taxon>Metazoa</taxon>
        <taxon>Echinodermata</taxon>
        <taxon>Eleutherozoa</taxon>
        <taxon>Echinozoa</taxon>
        <taxon>Echinoidea</taxon>
        <taxon>Euechinoidea</taxon>
        <taxon>Echinacea</taxon>
        <taxon>Camarodonta</taxon>
        <taxon>Echinidea</taxon>
        <taxon>Strongylocentrotidae</taxon>
        <taxon>Strongylocentrotus</taxon>
    </lineage>
</organism>
<reference evidence="6" key="2">
    <citation type="submission" date="2021-01" db="UniProtKB">
        <authorList>
            <consortium name="EnsemblMetazoa"/>
        </authorList>
    </citation>
    <scope>IDENTIFICATION</scope>
</reference>
<dbReference type="KEGG" id="spu:105436991"/>
<dbReference type="GO" id="GO:0005524">
    <property type="term" value="F:ATP binding"/>
    <property type="evidence" value="ECO:0007669"/>
    <property type="project" value="UniProtKB-KW"/>
</dbReference>
<name>A0A7M7T0V1_STRPU</name>
<accession>A0A7M7T0V1</accession>
<feature type="domain" description="NACHT" evidence="5">
    <location>
        <begin position="536"/>
        <end position="657"/>
    </location>
</feature>
<dbReference type="GeneID" id="105436991"/>
<feature type="compositionally biased region" description="Basic and acidic residues" evidence="3">
    <location>
        <begin position="130"/>
        <end position="143"/>
    </location>
</feature>
<feature type="compositionally biased region" description="Polar residues" evidence="3">
    <location>
        <begin position="77"/>
        <end position="86"/>
    </location>
</feature>
<dbReference type="EnsemblMetazoa" id="XM_030989784">
    <property type="protein sequence ID" value="XP_030845644"/>
    <property type="gene ID" value="LOC105436991"/>
</dbReference>
<dbReference type="SUPFAM" id="SSF52540">
    <property type="entry name" value="P-loop containing nucleoside triphosphate hydrolases"/>
    <property type="match status" value="1"/>
</dbReference>
<feature type="compositionally biased region" description="Polar residues" evidence="3">
    <location>
        <begin position="268"/>
        <end position="288"/>
    </location>
</feature>
<evidence type="ECO:0000313" key="6">
    <source>
        <dbReference type="EnsemblMetazoa" id="XP_030845644"/>
    </source>
</evidence>
<sequence>MLESYKPFLNWSGESSWRSTCLVIIIVCSSLAYSVLSYMYVIKNNADIQDSLVLIGDENAKGESTTKVYNTTTGTTIRSNNSPTESNIKEKNTRSESTIKELNLTKSAIKVNNTQTESIIENNNNTLTESRFKEKNATTESTKECNNIPTNATIKKKNTSDYMTDKPSKRKPSKRNPSRRKPSKRNPSRRKPSKRNPSRRKPSKRKTTKKKMTATESAYKSNNTITETTIKANNSPSESIITDSNTPNGSAIKCNNSTSESTIKDTTNKSATKENNTLSRPPTEENSNQSMEVNIVQADYTIRSGFQKVLSDGKYISSRIPSSLKGTTEDPVVQESTCLPEMILVKAGDVEQNPGPFDRSADIQEKELLKLAHDVSPSKYTELCIELGESYSQSQGTLDRRLMNFADSLMEIFCKWKNKQRDGTDSRKCLAQALCDVDLETQGDKISRGGYLPQEAAPTDSLTTEQVTRCADDFKDFYRKQLCKIQTDPLDFSLVLEFDRIYTDLVLLRNERGAAKKTPLEYKELLKMKIHGELPKRLMVEGEGGAGKTTFCSKMAWDWTNEADEFREFDWVLVIPLRDIEGNQTVGDIAKTYLSDSNSVQPHQIDAYILANPLKVFIIFDGLDEYDGDLVKQENDIAKIIRSENFKECRVLVTTRPWKADQIKSNFIFMRTYAFIAVAGFDEKHISIYIEKYFSDDPQASKDLIKLLEGNDVIKDNMAYFPIYIAMLCILWQDSDSEKREIIRRLKTFSQLFEEIITMLKEHYVSKCSTELNEEIVTKHYKQLGLAFTKIGEIALSGVVDKKLGKAKCDFSSCKEAMETCCKVGVLSREKQLIPKRDRHKSKTPSVTENVFFPHKLFQEYLAGMYLASLFESDHKQYEKAMNDVIQRVKEFRYLLYFTACQSKKVAFDVTKRLIDIGHYKHILVDVTFEAYDEDAAKVVGKHLFAKETSLEIDDEMSAHTVSGYIFIMEKLTMETLILSRRSCGPTVSRDLADVICSSTALTALKFNGTALHDDFYGFLEGKVKTSKVERLSLISMEISEEHASRNLARFLNNLPRLKDLTLQDNRFDGGFYTELASGACSVEVEQLSLISMEISEEYASHNLARFLNNLPRLKDLTLQDNRFDGGFYTELASGACSVEVGLSCHSIRKLHLDHQSNNDILQYGITVDRLFPMLEHLYFATLQTVSPNILGSFAHSGLKELSFAAENRHGLTKEDEECHVPLIGDPSSLEQVFLNSFPLLTNLTFNNLVIGNNRCETILGSLKQHQHLENLCVVRCYTDEELDPIASAINKEKGMQVNIQHDQTQKRLECMKMSSGLVDALSHRTSIQELILTHETIFSNAWCSEENQRTMNLKIKFNHELV</sequence>
<feature type="region of interest" description="Disordered" evidence="3">
    <location>
        <begin position="120"/>
        <end position="288"/>
    </location>
</feature>
<keyword evidence="2" id="KW-0067">ATP-binding</keyword>
<dbReference type="InterPro" id="IPR007111">
    <property type="entry name" value="NACHT_NTPase"/>
</dbReference>
<dbReference type="Pfam" id="PF05729">
    <property type="entry name" value="NACHT"/>
    <property type="match status" value="1"/>
</dbReference>
<dbReference type="PANTHER" id="PTHR24407">
    <property type="entry name" value="PROTEIN KINASE DOMAIN-CONTAINING PROTEIN"/>
    <property type="match status" value="1"/>
</dbReference>
<keyword evidence="1" id="KW-0547">Nucleotide-binding</keyword>
<dbReference type="PANTHER" id="PTHR24407:SF14">
    <property type="entry name" value="SIR2-LIKE DOMAIN-CONTAINING PROTEIN"/>
    <property type="match status" value="1"/>
</dbReference>
<dbReference type="RefSeq" id="XP_030845644.1">
    <property type="nucleotide sequence ID" value="XM_030989784.1"/>
</dbReference>
<evidence type="ECO:0000259" key="5">
    <source>
        <dbReference type="PROSITE" id="PS50837"/>
    </source>
</evidence>
<feature type="transmembrane region" description="Helical" evidence="4">
    <location>
        <begin position="21"/>
        <end position="41"/>
    </location>
</feature>
<dbReference type="PROSITE" id="PS50837">
    <property type="entry name" value="NACHT"/>
    <property type="match status" value="1"/>
</dbReference>
<feature type="compositionally biased region" description="Polar residues" evidence="3">
    <location>
        <begin position="214"/>
        <end position="261"/>
    </location>
</feature>
<feature type="region of interest" description="Disordered" evidence="3">
    <location>
        <begin position="75"/>
        <end position="95"/>
    </location>
</feature>
<dbReference type="Gene3D" id="3.40.50.300">
    <property type="entry name" value="P-loop containing nucleotide triphosphate hydrolases"/>
    <property type="match status" value="1"/>
</dbReference>
<keyword evidence="4" id="KW-1133">Transmembrane helix</keyword>
<protein>
    <recommendedName>
        <fullName evidence="5">NACHT domain-containing protein</fullName>
    </recommendedName>
</protein>
<keyword evidence="7" id="KW-1185">Reference proteome</keyword>
<keyword evidence="4" id="KW-0812">Transmembrane</keyword>
<evidence type="ECO:0000313" key="7">
    <source>
        <dbReference type="Proteomes" id="UP000007110"/>
    </source>
</evidence>